<feature type="compositionally biased region" description="Basic and acidic residues" evidence="4">
    <location>
        <begin position="511"/>
        <end position="520"/>
    </location>
</feature>
<dbReference type="PANTHER" id="PTHR46698:SF4">
    <property type="entry name" value="CROSSVEINLESS 2"/>
    <property type="match status" value="1"/>
</dbReference>
<feature type="compositionally biased region" description="Acidic residues" evidence="4">
    <location>
        <begin position="763"/>
        <end position="772"/>
    </location>
</feature>
<proteinExistence type="predicted"/>
<sequence>MEIFVVIVSARVANVLLVCCRYRGGAASAAFWMSLATSLFVATCRAGPVGPLPNVTSVDMGLKEGSCALGDVVYLPGDDFPGTDPCEKCKCSNGGVQCEKQQCEPRPGCKALHRPDHCCPTYQCECEQEGRVYSNGEKLVDPADPCRVCYCQGGEVVCRTIACFVRDDCSPRLVPGRCCPEYDNCPVRGVTVLPGISSLPPHLSTTDEVKNSPVQSPKENIKQEITIKEITPVSEIPVITDVKIKEILPSPSIDVAEYSSSKSPLIPREATSEKSVKSESEVKIETPTITEVHASPAFEESKADTSNKDLADMPPSKISFSTQDSINSEIYPSNGPIIATMGVPSMGPDPMPVATTTKSPVMEEEDTSLFDHNPAFPPLPDDFSVLSNHGEDIVPEPSADSDHIPPHEMMIPNVVPTEPKVEEPLSTTQKDLPDTTVTTVKIPETSAEVSTLKVDSTEFTSPKDNPMLNLRSAIPIELLGVPAYIAHDLESELDTTTDEPASISTILGSENSRKVDDNATEKPTQASEEQSPTMSSAEIDTTTHKLITTTDYGSSIADQEQTNSSIAKSNIATEVTSQTELSSLPIETSDQKPHETEAVKDKSASTTDPLMTSSRISPTGSEVITVSRAVSGDNNMFENVETTEFILTPLGSMETATDSVELIKISGDSEKHAPIIEASAEENKTNLLKDLINLVSDVASINDHTDSPGVVHVTGVTSIADSEELIPVNAGYKSKNSNSNQNSITEVPVKNKNAVNKQKVVEIEGDGDDTDNITDSPPPNDKIEPTTRRPIIDNVSDDMPENKTEKKDIEIITQSYVPTINRRPTKVVMKKSNDKPISDSLEDTPISFSAEMTTEGNASSSEAETVAPDVTTLEVERMDNPANATLSTK</sequence>
<dbReference type="PANTHER" id="PTHR46698">
    <property type="entry name" value="CROSSVEINLESS 2"/>
    <property type="match status" value="1"/>
</dbReference>
<accession>A0A922CT75</accession>
<dbReference type="GO" id="GO:0030513">
    <property type="term" value="P:positive regulation of BMP signaling pathway"/>
    <property type="evidence" value="ECO:0007669"/>
    <property type="project" value="TreeGrafter"/>
</dbReference>
<feature type="region of interest" description="Disordered" evidence="4">
    <location>
        <begin position="494"/>
        <end position="617"/>
    </location>
</feature>
<name>A0A922CT75_MANSE</name>
<reference evidence="6" key="2">
    <citation type="submission" date="2020-12" db="EMBL/GenBank/DDBJ databases">
        <authorList>
            <person name="Kanost M."/>
        </authorList>
    </citation>
    <scope>NUCLEOTIDE SEQUENCE</scope>
</reference>
<dbReference type="InterPro" id="IPR052424">
    <property type="entry name" value="Kielin_Chordin-BMP_Reg"/>
</dbReference>
<evidence type="ECO:0000256" key="2">
    <source>
        <dbReference type="ARBA" id="ARBA00022525"/>
    </source>
</evidence>
<dbReference type="GO" id="GO:0036122">
    <property type="term" value="F:BMP binding"/>
    <property type="evidence" value="ECO:0007669"/>
    <property type="project" value="TreeGrafter"/>
</dbReference>
<evidence type="ECO:0000259" key="5">
    <source>
        <dbReference type="PROSITE" id="PS50184"/>
    </source>
</evidence>
<dbReference type="GO" id="GO:0005576">
    <property type="term" value="C:extracellular region"/>
    <property type="evidence" value="ECO:0007669"/>
    <property type="project" value="UniProtKB-SubCell"/>
</dbReference>
<comment type="caution">
    <text evidence="6">The sequence shown here is derived from an EMBL/GenBank/DDBJ whole genome shotgun (WGS) entry which is preliminary data.</text>
</comment>
<feature type="compositionally biased region" description="Basic and acidic residues" evidence="4">
    <location>
        <begin position="589"/>
        <end position="603"/>
    </location>
</feature>
<dbReference type="Proteomes" id="UP000791440">
    <property type="component" value="Unassembled WGS sequence"/>
</dbReference>
<feature type="compositionally biased region" description="Polar residues" evidence="4">
    <location>
        <begin position="498"/>
        <end position="510"/>
    </location>
</feature>
<feature type="compositionally biased region" description="Basic and acidic residues" evidence="4">
    <location>
        <begin position="781"/>
        <end position="791"/>
    </location>
</feature>
<organism evidence="6 7">
    <name type="scientific">Manduca sexta</name>
    <name type="common">Tobacco hawkmoth</name>
    <name type="synonym">Tobacco hornworm</name>
    <dbReference type="NCBI Taxonomy" id="7130"/>
    <lineage>
        <taxon>Eukaryota</taxon>
        <taxon>Metazoa</taxon>
        <taxon>Ecdysozoa</taxon>
        <taxon>Arthropoda</taxon>
        <taxon>Hexapoda</taxon>
        <taxon>Insecta</taxon>
        <taxon>Pterygota</taxon>
        <taxon>Neoptera</taxon>
        <taxon>Endopterygota</taxon>
        <taxon>Lepidoptera</taxon>
        <taxon>Glossata</taxon>
        <taxon>Ditrysia</taxon>
        <taxon>Bombycoidea</taxon>
        <taxon>Sphingidae</taxon>
        <taxon>Sphinginae</taxon>
        <taxon>Sphingini</taxon>
        <taxon>Manduca</taxon>
    </lineage>
</organism>
<evidence type="ECO:0000256" key="4">
    <source>
        <dbReference type="SAM" id="MobiDB-lite"/>
    </source>
</evidence>
<feature type="compositionally biased region" description="Polar residues" evidence="4">
    <location>
        <begin position="521"/>
        <end position="540"/>
    </location>
</feature>
<feature type="domain" description="VWFC" evidence="5">
    <location>
        <begin position="65"/>
        <end position="125"/>
    </location>
</feature>
<feature type="region of interest" description="Disordered" evidence="4">
    <location>
        <begin position="762"/>
        <end position="803"/>
    </location>
</feature>
<dbReference type="SMART" id="SM00214">
    <property type="entry name" value="VWC"/>
    <property type="match status" value="2"/>
</dbReference>
<dbReference type="EMBL" id="JH668541">
    <property type="protein sequence ID" value="KAG6457266.1"/>
    <property type="molecule type" value="Genomic_DNA"/>
</dbReference>
<dbReference type="AlphaFoldDB" id="A0A922CT75"/>
<keyword evidence="3" id="KW-0732">Signal</keyword>
<dbReference type="Pfam" id="PF23334">
    <property type="entry name" value="VWC2L_2nd"/>
    <property type="match status" value="2"/>
</dbReference>
<feature type="compositionally biased region" description="Polar residues" evidence="4">
    <location>
        <begin position="852"/>
        <end position="863"/>
    </location>
</feature>
<feature type="region of interest" description="Disordered" evidence="4">
    <location>
        <begin position="852"/>
        <end position="889"/>
    </location>
</feature>
<reference evidence="6" key="1">
    <citation type="journal article" date="2016" name="Insect Biochem. Mol. Biol.">
        <title>Multifaceted biological insights from a draft genome sequence of the tobacco hornworm moth, Manduca sexta.</title>
        <authorList>
            <person name="Kanost M.R."/>
            <person name="Arrese E.L."/>
            <person name="Cao X."/>
            <person name="Chen Y.R."/>
            <person name="Chellapilla S."/>
            <person name="Goldsmith M.R."/>
            <person name="Grosse-Wilde E."/>
            <person name="Heckel D.G."/>
            <person name="Herndon N."/>
            <person name="Jiang H."/>
            <person name="Papanicolaou A."/>
            <person name="Qu J."/>
            <person name="Soulages J.L."/>
            <person name="Vogel H."/>
            <person name="Walters J."/>
            <person name="Waterhouse R.M."/>
            <person name="Ahn S.J."/>
            <person name="Almeida F.C."/>
            <person name="An C."/>
            <person name="Aqrawi P."/>
            <person name="Bretschneider A."/>
            <person name="Bryant W.B."/>
            <person name="Bucks S."/>
            <person name="Chao H."/>
            <person name="Chevignon G."/>
            <person name="Christen J.M."/>
            <person name="Clarke D.F."/>
            <person name="Dittmer N.T."/>
            <person name="Ferguson L.C.F."/>
            <person name="Garavelou S."/>
            <person name="Gordon K.H.J."/>
            <person name="Gunaratna R.T."/>
            <person name="Han Y."/>
            <person name="Hauser F."/>
            <person name="He Y."/>
            <person name="Heidel-Fischer H."/>
            <person name="Hirsh A."/>
            <person name="Hu Y."/>
            <person name="Jiang H."/>
            <person name="Kalra D."/>
            <person name="Klinner C."/>
            <person name="Konig C."/>
            <person name="Kovar C."/>
            <person name="Kroll A.R."/>
            <person name="Kuwar S.S."/>
            <person name="Lee S.L."/>
            <person name="Lehman R."/>
            <person name="Li K."/>
            <person name="Li Z."/>
            <person name="Liang H."/>
            <person name="Lovelace S."/>
            <person name="Lu Z."/>
            <person name="Mansfield J.H."/>
            <person name="McCulloch K.J."/>
            <person name="Mathew T."/>
            <person name="Morton B."/>
            <person name="Muzny D.M."/>
            <person name="Neunemann D."/>
            <person name="Ongeri F."/>
            <person name="Pauchet Y."/>
            <person name="Pu L.L."/>
            <person name="Pyrousis I."/>
            <person name="Rao X.J."/>
            <person name="Redding A."/>
            <person name="Roesel C."/>
            <person name="Sanchez-Gracia A."/>
            <person name="Schaack S."/>
            <person name="Shukla A."/>
            <person name="Tetreau G."/>
            <person name="Wang Y."/>
            <person name="Xiong G.H."/>
            <person name="Traut W."/>
            <person name="Walsh T.K."/>
            <person name="Worley K.C."/>
            <person name="Wu D."/>
            <person name="Wu W."/>
            <person name="Wu Y.Q."/>
            <person name="Zhang X."/>
            <person name="Zou Z."/>
            <person name="Zucker H."/>
            <person name="Briscoe A.D."/>
            <person name="Burmester T."/>
            <person name="Clem R.J."/>
            <person name="Feyereisen R."/>
            <person name="Grimmelikhuijzen C.J.P."/>
            <person name="Hamodrakas S.J."/>
            <person name="Hansson B.S."/>
            <person name="Huguet E."/>
            <person name="Jermiin L.S."/>
            <person name="Lan Q."/>
            <person name="Lehman H.K."/>
            <person name="Lorenzen M."/>
            <person name="Merzendorfer H."/>
            <person name="Michalopoulos I."/>
            <person name="Morton D.B."/>
            <person name="Muthukrishnan S."/>
            <person name="Oakeshott J.G."/>
            <person name="Palmer W."/>
            <person name="Park Y."/>
            <person name="Passarelli A.L."/>
            <person name="Rozas J."/>
            <person name="Schwartz L.M."/>
            <person name="Smith W."/>
            <person name="Southgate A."/>
            <person name="Vilcinskas A."/>
            <person name="Vogt R."/>
            <person name="Wang P."/>
            <person name="Werren J."/>
            <person name="Yu X.Q."/>
            <person name="Zhou J.J."/>
            <person name="Brown S.J."/>
            <person name="Scherer S.E."/>
            <person name="Richards S."/>
            <person name="Blissard G.W."/>
        </authorList>
    </citation>
    <scope>NUCLEOTIDE SEQUENCE</scope>
</reference>
<comment type="subcellular location">
    <subcellularLocation>
        <location evidence="1">Secreted</location>
    </subcellularLocation>
</comment>
<dbReference type="PROSITE" id="PS50184">
    <property type="entry name" value="VWFC_2"/>
    <property type="match status" value="2"/>
</dbReference>
<evidence type="ECO:0000256" key="1">
    <source>
        <dbReference type="ARBA" id="ARBA00004613"/>
    </source>
</evidence>
<evidence type="ECO:0000313" key="6">
    <source>
        <dbReference type="EMBL" id="KAG6457266.1"/>
    </source>
</evidence>
<protein>
    <recommendedName>
        <fullName evidence="5">VWFC domain-containing protein</fullName>
    </recommendedName>
</protein>
<evidence type="ECO:0000313" key="7">
    <source>
        <dbReference type="Proteomes" id="UP000791440"/>
    </source>
</evidence>
<keyword evidence="2" id="KW-0964">Secreted</keyword>
<gene>
    <name evidence="6" type="ORF">O3G_MSEX010194</name>
</gene>
<feature type="domain" description="VWFC" evidence="5">
    <location>
        <begin position="126"/>
        <end position="186"/>
    </location>
</feature>
<keyword evidence="7" id="KW-1185">Reference proteome</keyword>
<feature type="compositionally biased region" description="Polar residues" evidence="4">
    <location>
        <begin position="551"/>
        <end position="588"/>
    </location>
</feature>
<evidence type="ECO:0000256" key="3">
    <source>
        <dbReference type="ARBA" id="ARBA00022729"/>
    </source>
</evidence>
<feature type="compositionally biased region" description="Basic and acidic residues" evidence="4">
    <location>
        <begin position="270"/>
        <end position="283"/>
    </location>
</feature>
<dbReference type="InterPro" id="IPR001007">
    <property type="entry name" value="VWF_dom"/>
</dbReference>
<feature type="compositionally biased region" description="Polar residues" evidence="4">
    <location>
        <begin position="604"/>
        <end position="617"/>
    </location>
</feature>
<feature type="region of interest" description="Disordered" evidence="4">
    <location>
        <begin position="264"/>
        <end position="283"/>
    </location>
</feature>